<accession>A0A183JKY3</accession>
<reference evidence="1" key="1">
    <citation type="submission" date="2016-06" db="UniProtKB">
        <authorList>
            <consortium name="WormBaseParasite"/>
        </authorList>
    </citation>
    <scope>IDENTIFICATION</scope>
</reference>
<sequence>LNLPKLTVVHIVSQHPYHVYNQVLNPNHHLIYNHLNLMHSLDTLNVINESVLNWKHFHTSIKLDKHTVDYHLKNDFKRENNLNF</sequence>
<dbReference type="WBParaSite" id="SCUD_0000336401-mRNA-1">
    <property type="protein sequence ID" value="SCUD_0000336401-mRNA-1"/>
    <property type="gene ID" value="SCUD_0000336401"/>
</dbReference>
<organism evidence="1">
    <name type="scientific">Schistosoma curassoni</name>
    <dbReference type="NCBI Taxonomy" id="6186"/>
    <lineage>
        <taxon>Eukaryota</taxon>
        <taxon>Metazoa</taxon>
        <taxon>Spiralia</taxon>
        <taxon>Lophotrochozoa</taxon>
        <taxon>Platyhelminthes</taxon>
        <taxon>Trematoda</taxon>
        <taxon>Digenea</taxon>
        <taxon>Strigeidida</taxon>
        <taxon>Schistosomatoidea</taxon>
        <taxon>Schistosomatidae</taxon>
        <taxon>Schistosoma</taxon>
    </lineage>
</organism>
<name>A0A183JKY3_9TREM</name>
<dbReference type="AlphaFoldDB" id="A0A183JKY3"/>
<evidence type="ECO:0000313" key="1">
    <source>
        <dbReference type="WBParaSite" id="SCUD_0000336401-mRNA-1"/>
    </source>
</evidence>
<protein>
    <submittedName>
        <fullName evidence="1">RNA-directed DNA polymerase</fullName>
    </submittedName>
</protein>
<proteinExistence type="predicted"/>